<proteinExistence type="predicted"/>
<gene>
    <name evidence="1" type="ORF">MCOR_9913</name>
</gene>
<name>A0A6J8ANS9_MYTCO</name>
<accession>A0A6J8ANS9</accession>
<sequence>MNTDISGYYKILTSIECSLKSEKSSFIIGACEYHYAKISQYVAQLLSPPTANGLTRNINEHHHRHLQNGINADAASGQLLYASFYYVTGQYKLALELVDYVLSTCKPDIVELGKTNFDEADINNYIKRVHNLVHFHTKINKVTIGSVTYMRQSPLVPLELQFLVKNRIMTIHPIVFVKVS</sequence>
<keyword evidence="2" id="KW-1185">Reference proteome</keyword>
<evidence type="ECO:0000313" key="2">
    <source>
        <dbReference type="Proteomes" id="UP000507470"/>
    </source>
</evidence>
<dbReference type="AlphaFoldDB" id="A0A6J8ANS9"/>
<dbReference type="Proteomes" id="UP000507470">
    <property type="component" value="Unassembled WGS sequence"/>
</dbReference>
<evidence type="ECO:0000313" key="1">
    <source>
        <dbReference type="EMBL" id="CAC5371467.1"/>
    </source>
</evidence>
<organism evidence="1 2">
    <name type="scientific">Mytilus coruscus</name>
    <name type="common">Sea mussel</name>
    <dbReference type="NCBI Taxonomy" id="42192"/>
    <lineage>
        <taxon>Eukaryota</taxon>
        <taxon>Metazoa</taxon>
        <taxon>Spiralia</taxon>
        <taxon>Lophotrochozoa</taxon>
        <taxon>Mollusca</taxon>
        <taxon>Bivalvia</taxon>
        <taxon>Autobranchia</taxon>
        <taxon>Pteriomorphia</taxon>
        <taxon>Mytilida</taxon>
        <taxon>Mytiloidea</taxon>
        <taxon>Mytilidae</taxon>
        <taxon>Mytilinae</taxon>
        <taxon>Mytilus</taxon>
    </lineage>
</organism>
<protein>
    <submittedName>
        <fullName evidence="1">Uncharacterized protein</fullName>
    </submittedName>
</protein>
<reference evidence="1 2" key="1">
    <citation type="submission" date="2020-06" db="EMBL/GenBank/DDBJ databases">
        <authorList>
            <person name="Li R."/>
            <person name="Bekaert M."/>
        </authorList>
    </citation>
    <scope>NUCLEOTIDE SEQUENCE [LARGE SCALE GENOMIC DNA]</scope>
    <source>
        <strain evidence="2">wild</strain>
    </source>
</reference>
<dbReference type="EMBL" id="CACVKT020001762">
    <property type="protein sequence ID" value="CAC5371467.1"/>
    <property type="molecule type" value="Genomic_DNA"/>
</dbReference>